<protein>
    <submittedName>
        <fullName evidence="11">Uncharacterized protein</fullName>
    </submittedName>
</protein>
<reference evidence="11" key="1">
    <citation type="submission" date="2022-07" db="EMBL/GenBank/DDBJ databases">
        <title>Genome Sequence of Leucocoprinus birnbaumii.</title>
        <authorList>
            <person name="Buettner E."/>
        </authorList>
    </citation>
    <scope>NUCLEOTIDE SEQUENCE</scope>
    <source>
        <strain evidence="11">VT141</strain>
    </source>
</reference>
<dbReference type="SUPFAM" id="SSF160240">
    <property type="entry name" value="Cation efflux protein cytoplasmic domain-like"/>
    <property type="match status" value="1"/>
</dbReference>
<evidence type="ECO:0000256" key="6">
    <source>
        <dbReference type="ARBA" id="ARBA00022989"/>
    </source>
</evidence>
<sequence>MILLRTHDEPTAQWDSKQKVLHSSLMRTSLLTIDFSAIAFTAAYLHDSGGQNLKFTFAFHRAEVVGAFFNGVFLLALALSIFLQSLERFVHIEVVEQPLSVLIVGGIGLSLNLVSALVVHDLHGHGGHGHGGHGGHGHDQPAQGNTFELRSSRDLVAEQAHATHHHTTDPPSAGSQHNLGLLGVLTHVLGDAVNNIGVIIAAVIMWKTSSPSRFYADPAVSLMISLMIFGGATPLTLKSARILFEATPMNLGLEKVKEDLLTVPEVFSVHDLHAWQLSQSVTLASLHVSVRSGTTMERWEEIEQTLQYCLQAYGISHATISPELEPSEARTSEQGLVLNGECKHISAQDDFGCAIGKMKRRRALGGV</sequence>
<keyword evidence="5" id="KW-0862">Zinc</keyword>
<evidence type="ECO:0000256" key="4">
    <source>
        <dbReference type="ARBA" id="ARBA00022692"/>
    </source>
</evidence>
<feature type="transmembrane region" description="Helical" evidence="8">
    <location>
        <begin position="218"/>
        <end position="237"/>
    </location>
</feature>
<evidence type="ECO:0000256" key="7">
    <source>
        <dbReference type="ARBA" id="ARBA00023136"/>
    </source>
</evidence>
<evidence type="ECO:0000313" key="11">
    <source>
        <dbReference type="EMBL" id="KAJ3562193.1"/>
    </source>
</evidence>
<evidence type="ECO:0000256" key="3">
    <source>
        <dbReference type="ARBA" id="ARBA00022448"/>
    </source>
</evidence>
<keyword evidence="7 8" id="KW-0472">Membrane</keyword>
<dbReference type="EMBL" id="JANIEX010000900">
    <property type="protein sequence ID" value="KAJ3562193.1"/>
    <property type="molecule type" value="Genomic_DNA"/>
</dbReference>
<evidence type="ECO:0000313" key="12">
    <source>
        <dbReference type="Proteomes" id="UP001213000"/>
    </source>
</evidence>
<dbReference type="PANTHER" id="PTHR45820">
    <property type="entry name" value="FI23527P1"/>
    <property type="match status" value="1"/>
</dbReference>
<keyword evidence="6 8" id="KW-1133">Transmembrane helix</keyword>
<comment type="caution">
    <text evidence="11">The sequence shown here is derived from an EMBL/GenBank/DDBJ whole genome shotgun (WGS) entry which is preliminary data.</text>
</comment>
<dbReference type="InterPro" id="IPR027470">
    <property type="entry name" value="Cation_efflux_CTD"/>
</dbReference>
<name>A0AAD5YQK3_9AGAR</name>
<gene>
    <name evidence="11" type="ORF">NP233_g9730</name>
</gene>
<dbReference type="Pfam" id="PF16916">
    <property type="entry name" value="ZT_dimer"/>
    <property type="match status" value="1"/>
</dbReference>
<comment type="subcellular location">
    <subcellularLocation>
        <location evidence="1">Membrane</location>
        <topology evidence="1">Multi-pass membrane protein</topology>
    </subcellularLocation>
</comment>
<dbReference type="GO" id="GO:0005385">
    <property type="term" value="F:zinc ion transmembrane transporter activity"/>
    <property type="evidence" value="ECO:0007669"/>
    <property type="project" value="TreeGrafter"/>
</dbReference>
<keyword evidence="12" id="KW-1185">Reference proteome</keyword>
<dbReference type="Gene3D" id="1.20.1510.10">
    <property type="entry name" value="Cation efflux protein transmembrane domain"/>
    <property type="match status" value="1"/>
</dbReference>
<evidence type="ECO:0000259" key="9">
    <source>
        <dbReference type="Pfam" id="PF01545"/>
    </source>
</evidence>
<evidence type="ECO:0000256" key="1">
    <source>
        <dbReference type="ARBA" id="ARBA00004141"/>
    </source>
</evidence>
<dbReference type="InterPro" id="IPR027469">
    <property type="entry name" value="Cation_efflux_TMD_sf"/>
</dbReference>
<evidence type="ECO:0000256" key="5">
    <source>
        <dbReference type="ARBA" id="ARBA00022833"/>
    </source>
</evidence>
<dbReference type="GO" id="GO:0016020">
    <property type="term" value="C:membrane"/>
    <property type="evidence" value="ECO:0007669"/>
    <property type="project" value="UniProtKB-SubCell"/>
</dbReference>
<feature type="transmembrane region" description="Helical" evidence="8">
    <location>
        <begin position="25"/>
        <end position="45"/>
    </location>
</feature>
<dbReference type="Pfam" id="PF01545">
    <property type="entry name" value="Cation_efflux"/>
    <property type="match status" value="1"/>
</dbReference>
<comment type="similarity">
    <text evidence="2">Belongs to the cation diffusion facilitator (CDF) transporter (TC 2.A.4) family. SLC30A subfamily.</text>
</comment>
<evidence type="ECO:0000256" key="2">
    <source>
        <dbReference type="ARBA" id="ARBA00008873"/>
    </source>
</evidence>
<evidence type="ECO:0000256" key="8">
    <source>
        <dbReference type="SAM" id="Phobius"/>
    </source>
</evidence>
<dbReference type="InterPro" id="IPR036837">
    <property type="entry name" value="Cation_efflux_CTD_sf"/>
</dbReference>
<dbReference type="NCBIfam" id="TIGR01297">
    <property type="entry name" value="CDF"/>
    <property type="match status" value="1"/>
</dbReference>
<accession>A0AAD5YQK3</accession>
<organism evidence="11 12">
    <name type="scientific">Leucocoprinus birnbaumii</name>
    <dbReference type="NCBI Taxonomy" id="56174"/>
    <lineage>
        <taxon>Eukaryota</taxon>
        <taxon>Fungi</taxon>
        <taxon>Dikarya</taxon>
        <taxon>Basidiomycota</taxon>
        <taxon>Agaricomycotina</taxon>
        <taxon>Agaricomycetes</taxon>
        <taxon>Agaricomycetidae</taxon>
        <taxon>Agaricales</taxon>
        <taxon>Agaricineae</taxon>
        <taxon>Agaricaceae</taxon>
        <taxon>Leucocoprinus</taxon>
    </lineage>
</organism>
<feature type="domain" description="Cation efflux protein transmembrane" evidence="9">
    <location>
        <begin position="36"/>
        <end position="243"/>
    </location>
</feature>
<dbReference type="SUPFAM" id="SSF161111">
    <property type="entry name" value="Cation efflux protein transmembrane domain-like"/>
    <property type="match status" value="1"/>
</dbReference>
<dbReference type="AlphaFoldDB" id="A0AAD5YQK3"/>
<dbReference type="InterPro" id="IPR058533">
    <property type="entry name" value="Cation_efflux_TM"/>
</dbReference>
<keyword evidence="4 8" id="KW-0812">Transmembrane</keyword>
<proteinExistence type="inferred from homology"/>
<dbReference type="Proteomes" id="UP001213000">
    <property type="component" value="Unassembled WGS sequence"/>
</dbReference>
<feature type="transmembrane region" description="Helical" evidence="8">
    <location>
        <begin position="65"/>
        <end position="86"/>
    </location>
</feature>
<feature type="transmembrane region" description="Helical" evidence="8">
    <location>
        <begin position="179"/>
        <end position="206"/>
    </location>
</feature>
<keyword evidence="3" id="KW-0813">Transport</keyword>
<feature type="transmembrane region" description="Helical" evidence="8">
    <location>
        <begin position="98"/>
        <end position="119"/>
    </location>
</feature>
<feature type="domain" description="Cation efflux protein cytoplasmic" evidence="10">
    <location>
        <begin position="253"/>
        <end position="320"/>
    </location>
</feature>
<dbReference type="Gene3D" id="3.30.70.1350">
    <property type="entry name" value="Cation efflux protein, cytoplasmic domain"/>
    <property type="match status" value="1"/>
</dbReference>
<dbReference type="PANTHER" id="PTHR45820:SF5">
    <property type="entry name" value="DIFFUSION FACILITATOR FAMILY METAL ION TRANSPORTER, PUTATIVE-RELATED"/>
    <property type="match status" value="1"/>
</dbReference>
<evidence type="ECO:0000259" key="10">
    <source>
        <dbReference type="Pfam" id="PF16916"/>
    </source>
</evidence>
<dbReference type="GO" id="GO:0006882">
    <property type="term" value="P:intracellular zinc ion homeostasis"/>
    <property type="evidence" value="ECO:0007669"/>
    <property type="project" value="TreeGrafter"/>
</dbReference>
<dbReference type="InterPro" id="IPR002524">
    <property type="entry name" value="Cation_efflux"/>
</dbReference>